<dbReference type="InterPro" id="IPR012340">
    <property type="entry name" value="NA-bd_OB-fold"/>
</dbReference>
<protein>
    <submittedName>
        <fullName evidence="2">Uncharacterized protein</fullName>
    </submittedName>
</protein>
<comment type="caution">
    <text evidence="2">The sequence shown here is derived from an EMBL/GenBank/DDBJ whole genome shotgun (WGS) entry which is preliminary data.</text>
</comment>
<dbReference type="SUPFAM" id="SSF50249">
    <property type="entry name" value="Nucleic acid-binding proteins"/>
    <property type="match status" value="1"/>
</dbReference>
<gene>
    <name evidence="2" type="ORF">GP2143_02674</name>
</gene>
<dbReference type="eggNOG" id="COG1278">
    <property type="taxonomic scope" value="Bacteria"/>
</dbReference>
<evidence type="ECO:0000256" key="1">
    <source>
        <dbReference type="SAM" id="MobiDB-lite"/>
    </source>
</evidence>
<proteinExistence type="predicted"/>
<dbReference type="Gene3D" id="2.40.50.140">
    <property type="entry name" value="Nucleic acid-binding proteins"/>
    <property type="match status" value="1"/>
</dbReference>
<dbReference type="Proteomes" id="UP000004931">
    <property type="component" value="Unassembled WGS sequence"/>
</dbReference>
<reference evidence="2 3" key="1">
    <citation type="journal article" date="2010" name="J. Bacteriol.">
        <title>Genome sequence of the oligotrophic marine Gammaproteobacterium HTCC2143, isolated from the Oregon Coast.</title>
        <authorList>
            <person name="Oh H.M."/>
            <person name="Kang I."/>
            <person name="Ferriera S."/>
            <person name="Giovannoni S.J."/>
            <person name="Cho J.C."/>
        </authorList>
    </citation>
    <scope>NUCLEOTIDE SEQUENCE [LARGE SCALE GENOMIC DNA]</scope>
    <source>
        <strain evidence="2 3">HTCC2143</strain>
    </source>
</reference>
<dbReference type="OrthoDB" id="5568695at2"/>
<feature type="compositionally biased region" description="Basic residues" evidence="1">
    <location>
        <begin position="67"/>
        <end position="78"/>
    </location>
</feature>
<keyword evidence="3" id="KW-1185">Reference proteome</keyword>
<accession>A0YEF6</accession>
<evidence type="ECO:0000313" key="2">
    <source>
        <dbReference type="EMBL" id="EAW30792.1"/>
    </source>
</evidence>
<evidence type="ECO:0000313" key="3">
    <source>
        <dbReference type="Proteomes" id="UP000004931"/>
    </source>
</evidence>
<organism evidence="2 3">
    <name type="scientific">marine gamma proteobacterium HTCC2143</name>
    <dbReference type="NCBI Taxonomy" id="247633"/>
    <lineage>
        <taxon>Bacteria</taxon>
        <taxon>Pseudomonadati</taxon>
        <taxon>Pseudomonadota</taxon>
        <taxon>Gammaproteobacteria</taxon>
        <taxon>Cellvibrionales</taxon>
        <taxon>Spongiibacteraceae</taxon>
        <taxon>BD1-7 clade</taxon>
    </lineage>
</organism>
<dbReference type="AlphaFoldDB" id="A0YEF6"/>
<dbReference type="EMBL" id="AAVT01000006">
    <property type="protein sequence ID" value="EAW30792.1"/>
    <property type="molecule type" value="Genomic_DNA"/>
</dbReference>
<feature type="region of interest" description="Disordered" evidence="1">
    <location>
        <begin position="63"/>
        <end position="84"/>
    </location>
</feature>
<name>A0YEF6_9GAMM</name>
<dbReference type="STRING" id="247633.GP2143_02674"/>
<sequence length="84" mass="9526">MQTTVKKWFQDKESGFLDNGGGADIMVRKTDLLNCQFLKVGATVEFECHSDKRGLVAKKVKLSNQKRAQHSNRVKKPYRPGVMT</sequence>